<accession>A0A0F9S1C3</accession>
<organism evidence="1">
    <name type="scientific">marine sediment metagenome</name>
    <dbReference type="NCBI Taxonomy" id="412755"/>
    <lineage>
        <taxon>unclassified sequences</taxon>
        <taxon>metagenomes</taxon>
        <taxon>ecological metagenomes</taxon>
    </lineage>
</organism>
<sequence length="263" mass="26820">MSYPSTVYGSFGDEKVTAAAKIGGLPLGTRMELPDGRIFRHVQASATALIAGKLYQGEAQVADTMYQQQLVTGSAVVGATAITITTGGTTAVTKDQFEDGYFTTASSAGGGVGEVYKVRANGSAAAGSAAASITLYQSDPVKTAIAGGTTKTGLRQNEYKNVLLTTADTVRVGALAGVPPTAIPANSFGWIQRRGYVAYFASATLAVVGLPVVAATQAAGAFSVWFAAASANNLSWATEAEVGYCVTAAGTAENFGMMNLNLE</sequence>
<evidence type="ECO:0000313" key="1">
    <source>
        <dbReference type="EMBL" id="KKN60869.1"/>
    </source>
</evidence>
<name>A0A0F9S1C3_9ZZZZ</name>
<dbReference type="AlphaFoldDB" id="A0A0F9S1C3"/>
<protein>
    <submittedName>
        <fullName evidence="1">Uncharacterized protein</fullName>
    </submittedName>
</protein>
<reference evidence="1" key="1">
    <citation type="journal article" date="2015" name="Nature">
        <title>Complex archaea that bridge the gap between prokaryotes and eukaryotes.</title>
        <authorList>
            <person name="Spang A."/>
            <person name="Saw J.H."/>
            <person name="Jorgensen S.L."/>
            <person name="Zaremba-Niedzwiedzka K."/>
            <person name="Martijn J."/>
            <person name="Lind A.E."/>
            <person name="van Eijk R."/>
            <person name="Schleper C."/>
            <person name="Guy L."/>
            <person name="Ettema T.J."/>
        </authorList>
    </citation>
    <scope>NUCLEOTIDE SEQUENCE</scope>
</reference>
<proteinExistence type="predicted"/>
<comment type="caution">
    <text evidence="1">The sequence shown here is derived from an EMBL/GenBank/DDBJ whole genome shotgun (WGS) entry which is preliminary data.</text>
</comment>
<dbReference type="EMBL" id="LAZR01000679">
    <property type="protein sequence ID" value="KKN60869.1"/>
    <property type="molecule type" value="Genomic_DNA"/>
</dbReference>
<gene>
    <name evidence="1" type="ORF">LCGC14_0527400</name>
</gene>